<proteinExistence type="predicted"/>
<keyword evidence="2" id="KW-1133">Transmembrane helix</keyword>
<evidence type="ECO:0000313" key="3">
    <source>
        <dbReference type="EMBL" id="GAA0949181.1"/>
    </source>
</evidence>
<keyword evidence="2" id="KW-0472">Membrane</keyword>
<comment type="caution">
    <text evidence="3">The sequence shown here is derived from an EMBL/GenBank/DDBJ whole genome shotgun (WGS) entry which is preliminary data.</text>
</comment>
<organism evidence="3 4">
    <name type="scientific">Nonomuraea longicatena</name>
    <dbReference type="NCBI Taxonomy" id="83682"/>
    <lineage>
        <taxon>Bacteria</taxon>
        <taxon>Bacillati</taxon>
        <taxon>Actinomycetota</taxon>
        <taxon>Actinomycetes</taxon>
        <taxon>Streptosporangiales</taxon>
        <taxon>Streptosporangiaceae</taxon>
        <taxon>Nonomuraea</taxon>
    </lineage>
</organism>
<evidence type="ECO:0008006" key="5">
    <source>
        <dbReference type="Google" id="ProtNLM"/>
    </source>
</evidence>
<evidence type="ECO:0000313" key="4">
    <source>
        <dbReference type="Proteomes" id="UP001501578"/>
    </source>
</evidence>
<reference evidence="3 4" key="1">
    <citation type="journal article" date="2019" name="Int. J. Syst. Evol. Microbiol.">
        <title>The Global Catalogue of Microorganisms (GCM) 10K type strain sequencing project: providing services to taxonomists for standard genome sequencing and annotation.</title>
        <authorList>
            <consortium name="The Broad Institute Genomics Platform"/>
            <consortium name="The Broad Institute Genome Sequencing Center for Infectious Disease"/>
            <person name="Wu L."/>
            <person name="Ma J."/>
        </authorList>
    </citation>
    <scope>NUCLEOTIDE SEQUENCE [LARGE SCALE GENOMIC DNA]</scope>
    <source>
        <strain evidence="3 4">JCM 11136</strain>
    </source>
</reference>
<feature type="region of interest" description="Disordered" evidence="1">
    <location>
        <begin position="314"/>
        <end position="335"/>
    </location>
</feature>
<evidence type="ECO:0000256" key="1">
    <source>
        <dbReference type="SAM" id="MobiDB-lite"/>
    </source>
</evidence>
<sequence length="387" mass="41813">MPDHDGAMTTAIGDPSGAPAHVDHVLAEIERRLTLDTAPPLPAPADPPDDSRADVEPTTGGADRDNSTDDAPAGHGTAVAVVEPPGADGPLVGGETKRVHRLRAEVAEARLLADLQDDDTPLLIDTPRVRRQRQRAREAARLHRLSQDPDALAHSAAKARRRVNIGLSVGLVLALGWSTAGVQTFAAEGAETWSPEWVFAWFVEPFLSITLLSIVGAKAYFATRGQPAHDRVLTRIEYVFLALTLSMNAFPHLPWTLPAGEKFTVPRLVLHLIGPIVAYLVVTAWPRLLERFATLDHGHVGEDPVTPLAVAGYSGNTEPQQDHGKPFGGIRNGLPENSHRQRLHELITSGTLPPQPSARVIQRALGCRTETASRLRNELRDTNRSAA</sequence>
<protein>
    <recommendedName>
        <fullName evidence="5">Conjugal transfer protein TraI</fullName>
    </recommendedName>
</protein>
<keyword evidence="2" id="KW-0812">Transmembrane</keyword>
<feature type="transmembrane region" description="Helical" evidence="2">
    <location>
        <begin position="165"/>
        <end position="186"/>
    </location>
</feature>
<dbReference type="EMBL" id="BAAAHQ010000043">
    <property type="protein sequence ID" value="GAA0949181.1"/>
    <property type="molecule type" value="Genomic_DNA"/>
</dbReference>
<dbReference type="Proteomes" id="UP001501578">
    <property type="component" value="Unassembled WGS sequence"/>
</dbReference>
<name>A0ABN1QY95_9ACTN</name>
<dbReference type="RefSeq" id="WP_343954253.1">
    <property type="nucleotide sequence ID" value="NZ_BAAAHQ010000043.1"/>
</dbReference>
<feature type="transmembrane region" description="Helical" evidence="2">
    <location>
        <begin position="198"/>
        <end position="217"/>
    </location>
</feature>
<feature type="compositionally biased region" description="Basic and acidic residues" evidence="1">
    <location>
        <begin position="21"/>
        <end position="34"/>
    </location>
</feature>
<keyword evidence="4" id="KW-1185">Reference proteome</keyword>
<evidence type="ECO:0000256" key="2">
    <source>
        <dbReference type="SAM" id="Phobius"/>
    </source>
</evidence>
<accession>A0ABN1QY95</accession>
<gene>
    <name evidence="3" type="ORF">GCM10009560_67170</name>
</gene>
<feature type="transmembrane region" description="Helical" evidence="2">
    <location>
        <begin position="238"/>
        <end position="257"/>
    </location>
</feature>
<feature type="region of interest" description="Disordered" evidence="1">
    <location>
        <begin position="1"/>
        <end position="93"/>
    </location>
</feature>
<feature type="transmembrane region" description="Helical" evidence="2">
    <location>
        <begin position="269"/>
        <end position="289"/>
    </location>
</feature>